<evidence type="ECO:0000313" key="20">
    <source>
        <dbReference type="EMBL" id="OXB64459.1"/>
    </source>
</evidence>
<evidence type="ECO:0000256" key="5">
    <source>
        <dbReference type="ARBA" id="ARBA00022692"/>
    </source>
</evidence>
<keyword evidence="4" id="KW-0808">Transferase</keyword>
<gene>
    <name evidence="20" type="ORF">ASZ78_000135</name>
</gene>
<evidence type="ECO:0000256" key="8">
    <source>
        <dbReference type="ARBA" id="ARBA00022741"/>
    </source>
</evidence>
<comment type="subcellular location">
    <subcellularLocation>
        <location evidence="1">Membrane</location>
        <topology evidence="1">Single-pass membrane protein</topology>
    </subcellularLocation>
</comment>
<feature type="transmembrane region" description="Helical" evidence="18">
    <location>
        <begin position="150"/>
        <end position="170"/>
    </location>
</feature>
<dbReference type="STRING" id="9009.A0A226NB24"/>
<dbReference type="GO" id="GO:0017134">
    <property type="term" value="F:fibroblast growth factor binding"/>
    <property type="evidence" value="ECO:0007669"/>
    <property type="project" value="TreeGrafter"/>
</dbReference>
<dbReference type="InterPro" id="IPR007110">
    <property type="entry name" value="Ig-like_dom"/>
</dbReference>
<dbReference type="Gene3D" id="2.60.40.10">
    <property type="entry name" value="Immunoglobulins"/>
    <property type="match status" value="1"/>
</dbReference>
<keyword evidence="16" id="KW-0325">Glycoprotein</keyword>
<evidence type="ECO:0000256" key="18">
    <source>
        <dbReference type="SAM" id="Phobius"/>
    </source>
</evidence>
<feature type="transmembrane region" description="Helical" evidence="18">
    <location>
        <begin position="190"/>
        <end position="210"/>
    </location>
</feature>
<name>A0A226NB24_CALSU</name>
<reference evidence="20 21" key="1">
    <citation type="submission" date="2016-07" db="EMBL/GenBank/DDBJ databases">
        <title>Disparate Historic Effective Population Sizes Predicted by Modern Levels of Genome Diversity for the Scaled Quail (Callipepla squamata) and the Northern Bobwhite (Colinus virginianus): Inferences from First and Second Generation Draft Genome Assemblies for Sympatric New World Quail.</title>
        <authorList>
            <person name="Oldeschulte D.L."/>
            <person name="Halley Y.A."/>
            <person name="Bhattarai E.K."/>
            <person name="Brashear W.A."/>
            <person name="Hill J."/>
            <person name="Metz R.P."/>
            <person name="Johnson C.D."/>
            <person name="Rollins D."/>
            <person name="Peterson M.J."/>
            <person name="Bickhart D.M."/>
            <person name="Decker J.E."/>
            <person name="Seabury C.M."/>
        </authorList>
    </citation>
    <scope>NUCLEOTIDE SEQUENCE [LARGE SCALE GENOMIC DNA]</scope>
    <source>
        <strain evidence="20 21">Texas</strain>
        <tissue evidence="20">Leg muscle</tissue>
    </source>
</reference>
<keyword evidence="3" id="KW-0597">Phosphoprotein</keyword>
<keyword evidence="15" id="KW-0675">Receptor</keyword>
<keyword evidence="13" id="KW-0829">Tyrosine-protein kinase</keyword>
<keyword evidence="8" id="KW-0547">Nucleotide-binding</keyword>
<evidence type="ECO:0000256" key="17">
    <source>
        <dbReference type="ARBA" id="ARBA00023319"/>
    </source>
</evidence>
<keyword evidence="6" id="KW-0732">Signal</keyword>
<keyword evidence="21" id="KW-1185">Reference proteome</keyword>
<dbReference type="OrthoDB" id="6019866at2759"/>
<evidence type="ECO:0000256" key="10">
    <source>
        <dbReference type="ARBA" id="ARBA00022840"/>
    </source>
</evidence>
<accession>A0A226NB24</accession>
<proteinExistence type="predicted"/>
<dbReference type="FunFam" id="2.60.40.10:FF:000020">
    <property type="entry name" value="Fibroblast growth factor receptor"/>
    <property type="match status" value="1"/>
</dbReference>
<sequence length="211" mass="22689">VISEESANRLTGLFGSSSLTVFLAALLIYASLFLSLSFALPVGAERSPHRPILQAGLPANASAVVGGDVEFVCKVYSDAQPHIQWIKHVEKNGSKYGPDGLPYLQVLKAAGVNTTDKEIEVLYIRNVTFEDAGEYTCLAGNSIGISFHTAWLTVLPGIHCSLSVVFPLFFPLLSAAELAQLLSQKMTSGFLNIFTMLICTVTLVASQRIVL</sequence>
<dbReference type="InterPro" id="IPR036179">
    <property type="entry name" value="Ig-like_dom_sf"/>
</dbReference>
<evidence type="ECO:0000256" key="11">
    <source>
        <dbReference type="ARBA" id="ARBA00022989"/>
    </source>
</evidence>
<dbReference type="PROSITE" id="PS50835">
    <property type="entry name" value="IG_LIKE"/>
    <property type="match status" value="1"/>
</dbReference>
<evidence type="ECO:0000256" key="2">
    <source>
        <dbReference type="ARBA" id="ARBA00011902"/>
    </source>
</evidence>
<dbReference type="SMART" id="SM00409">
    <property type="entry name" value="IG"/>
    <property type="match status" value="1"/>
</dbReference>
<keyword evidence="7" id="KW-0677">Repeat</keyword>
<dbReference type="Proteomes" id="UP000198323">
    <property type="component" value="Unassembled WGS sequence"/>
</dbReference>
<dbReference type="GO" id="GO:0005886">
    <property type="term" value="C:plasma membrane"/>
    <property type="evidence" value="ECO:0007669"/>
    <property type="project" value="TreeGrafter"/>
</dbReference>
<evidence type="ECO:0000256" key="12">
    <source>
        <dbReference type="ARBA" id="ARBA00023136"/>
    </source>
</evidence>
<evidence type="ECO:0000256" key="9">
    <source>
        <dbReference type="ARBA" id="ARBA00022777"/>
    </source>
</evidence>
<dbReference type="InterPro" id="IPR013783">
    <property type="entry name" value="Ig-like_fold"/>
</dbReference>
<comment type="caution">
    <text evidence="20">The sequence shown here is derived from an EMBL/GenBank/DDBJ whole genome shotgun (WGS) entry which is preliminary data.</text>
</comment>
<dbReference type="EMBL" id="MCFN01000121">
    <property type="protein sequence ID" value="OXB64459.1"/>
    <property type="molecule type" value="Genomic_DNA"/>
</dbReference>
<evidence type="ECO:0000256" key="3">
    <source>
        <dbReference type="ARBA" id="ARBA00022553"/>
    </source>
</evidence>
<dbReference type="InterPro" id="IPR003598">
    <property type="entry name" value="Ig_sub2"/>
</dbReference>
<keyword evidence="17" id="KW-0393">Immunoglobulin domain</keyword>
<dbReference type="SUPFAM" id="SSF48726">
    <property type="entry name" value="Immunoglobulin"/>
    <property type="match status" value="1"/>
</dbReference>
<organism evidence="20 21">
    <name type="scientific">Callipepla squamata</name>
    <name type="common">Scaled quail</name>
    <dbReference type="NCBI Taxonomy" id="9009"/>
    <lineage>
        <taxon>Eukaryota</taxon>
        <taxon>Metazoa</taxon>
        <taxon>Chordata</taxon>
        <taxon>Craniata</taxon>
        <taxon>Vertebrata</taxon>
        <taxon>Euteleostomi</taxon>
        <taxon>Archelosauria</taxon>
        <taxon>Archosauria</taxon>
        <taxon>Dinosauria</taxon>
        <taxon>Saurischia</taxon>
        <taxon>Theropoda</taxon>
        <taxon>Coelurosauria</taxon>
        <taxon>Aves</taxon>
        <taxon>Neognathae</taxon>
        <taxon>Galloanserae</taxon>
        <taxon>Galliformes</taxon>
        <taxon>Odontophoridae</taxon>
        <taxon>Callipepla</taxon>
    </lineage>
</organism>
<dbReference type="PANTHER" id="PTHR19890">
    <property type="entry name" value="FIBROBLAST GROWTH FACTOR RECEPTOR"/>
    <property type="match status" value="1"/>
</dbReference>
<feature type="non-terminal residue" evidence="20">
    <location>
        <position position="1"/>
    </location>
</feature>
<evidence type="ECO:0000256" key="6">
    <source>
        <dbReference type="ARBA" id="ARBA00022729"/>
    </source>
</evidence>
<dbReference type="PANTHER" id="PTHR19890:SF10">
    <property type="entry name" value="FIBROBLAST GROWTH FACTOR RECEPTOR-LIKE 1"/>
    <property type="match status" value="1"/>
</dbReference>
<feature type="transmembrane region" description="Helical" evidence="18">
    <location>
        <begin position="20"/>
        <end position="40"/>
    </location>
</feature>
<dbReference type="InterPro" id="IPR003599">
    <property type="entry name" value="Ig_sub"/>
</dbReference>
<evidence type="ECO:0000256" key="15">
    <source>
        <dbReference type="ARBA" id="ARBA00023170"/>
    </source>
</evidence>
<evidence type="ECO:0000256" key="4">
    <source>
        <dbReference type="ARBA" id="ARBA00022679"/>
    </source>
</evidence>
<feature type="domain" description="Ig-like" evidence="19">
    <location>
        <begin position="51"/>
        <end position="153"/>
    </location>
</feature>
<evidence type="ECO:0000259" key="19">
    <source>
        <dbReference type="PROSITE" id="PS50835"/>
    </source>
</evidence>
<evidence type="ECO:0000313" key="21">
    <source>
        <dbReference type="Proteomes" id="UP000198323"/>
    </source>
</evidence>
<evidence type="ECO:0000256" key="14">
    <source>
        <dbReference type="ARBA" id="ARBA00023157"/>
    </source>
</evidence>
<keyword evidence="14" id="KW-1015">Disulfide bond</keyword>
<evidence type="ECO:0000256" key="7">
    <source>
        <dbReference type="ARBA" id="ARBA00022737"/>
    </source>
</evidence>
<keyword evidence="5 18" id="KW-0812">Transmembrane</keyword>
<dbReference type="SMART" id="SM00408">
    <property type="entry name" value="IGc2"/>
    <property type="match status" value="1"/>
</dbReference>
<protein>
    <recommendedName>
        <fullName evidence="2">receptor protein-tyrosine kinase</fullName>
        <ecNumber evidence="2">2.7.10.1</ecNumber>
    </recommendedName>
</protein>
<keyword evidence="11 18" id="KW-1133">Transmembrane helix</keyword>
<evidence type="ECO:0000256" key="16">
    <source>
        <dbReference type="ARBA" id="ARBA00023180"/>
    </source>
</evidence>
<dbReference type="GO" id="GO:0005524">
    <property type="term" value="F:ATP binding"/>
    <property type="evidence" value="ECO:0007669"/>
    <property type="project" value="UniProtKB-KW"/>
</dbReference>
<evidence type="ECO:0000256" key="1">
    <source>
        <dbReference type="ARBA" id="ARBA00004167"/>
    </source>
</evidence>
<dbReference type="AlphaFoldDB" id="A0A226NB24"/>
<keyword evidence="9" id="KW-0418">Kinase</keyword>
<keyword evidence="12 18" id="KW-0472">Membrane</keyword>
<keyword evidence="10" id="KW-0067">ATP-binding</keyword>
<evidence type="ECO:0000256" key="13">
    <source>
        <dbReference type="ARBA" id="ARBA00023137"/>
    </source>
</evidence>
<dbReference type="InterPro" id="IPR052615">
    <property type="entry name" value="FGFRL"/>
</dbReference>
<dbReference type="EC" id="2.7.10.1" evidence="2"/>
<dbReference type="Pfam" id="PF13927">
    <property type="entry name" value="Ig_3"/>
    <property type="match status" value="1"/>
</dbReference>
<dbReference type="GO" id="GO:0005007">
    <property type="term" value="F:fibroblast growth factor receptor activity"/>
    <property type="evidence" value="ECO:0007669"/>
    <property type="project" value="TreeGrafter"/>
</dbReference>
<dbReference type="CDD" id="cd05858">
    <property type="entry name" value="IgI_3_FGFR2"/>
    <property type="match status" value="1"/>
</dbReference>